<comment type="caution">
    <text evidence="1">The sequence shown here is derived from an EMBL/GenBank/DDBJ whole genome shotgun (WGS) entry which is preliminary data.</text>
</comment>
<evidence type="ECO:0000313" key="2">
    <source>
        <dbReference type="Proteomes" id="UP001612741"/>
    </source>
</evidence>
<dbReference type="Proteomes" id="UP001612741">
    <property type="component" value="Unassembled WGS sequence"/>
</dbReference>
<organism evidence="1 2">
    <name type="scientific">Nonomuraea typhae</name>
    <dbReference type="NCBI Taxonomy" id="2603600"/>
    <lineage>
        <taxon>Bacteria</taxon>
        <taxon>Bacillati</taxon>
        <taxon>Actinomycetota</taxon>
        <taxon>Actinomycetes</taxon>
        <taxon>Streptosporangiales</taxon>
        <taxon>Streptosporangiaceae</taxon>
        <taxon>Nonomuraea</taxon>
    </lineage>
</organism>
<proteinExistence type="predicted"/>
<evidence type="ECO:0008006" key="3">
    <source>
        <dbReference type="Google" id="ProtNLM"/>
    </source>
</evidence>
<dbReference type="RefSeq" id="WP_397090172.1">
    <property type="nucleotide sequence ID" value="NZ_JBITGY010000015.1"/>
</dbReference>
<reference evidence="1 2" key="1">
    <citation type="submission" date="2024-10" db="EMBL/GenBank/DDBJ databases">
        <title>The Natural Products Discovery Center: Release of the First 8490 Sequenced Strains for Exploring Actinobacteria Biosynthetic Diversity.</title>
        <authorList>
            <person name="Kalkreuter E."/>
            <person name="Kautsar S.A."/>
            <person name="Yang D."/>
            <person name="Bader C.D."/>
            <person name="Teijaro C.N."/>
            <person name="Fluegel L."/>
            <person name="Davis C.M."/>
            <person name="Simpson J.R."/>
            <person name="Lauterbach L."/>
            <person name="Steele A.D."/>
            <person name="Gui C."/>
            <person name="Meng S."/>
            <person name="Li G."/>
            <person name="Viehrig K."/>
            <person name="Ye F."/>
            <person name="Su P."/>
            <person name="Kiefer A.F."/>
            <person name="Nichols A."/>
            <person name="Cepeda A.J."/>
            <person name="Yan W."/>
            <person name="Fan B."/>
            <person name="Jiang Y."/>
            <person name="Adhikari A."/>
            <person name="Zheng C.-J."/>
            <person name="Schuster L."/>
            <person name="Cowan T.M."/>
            <person name="Smanski M.J."/>
            <person name="Chevrette M.G."/>
            <person name="De Carvalho L.P.S."/>
            <person name="Shen B."/>
        </authorList>
    </citation>
    <scope>NUCLEOTIDE SEQUENCE [LARGE SCALE GENOMIC DNA]</scope>
    <source>
        <strain evidence="1 2">NPDC050545</strain>
    </source>
</reference>
<sequence length="200" mass="22261">MIVTGDLHAARRPLLPVGLKNTNHRRRGSPTPDGVGRFVRSLRGWSGLPGINLLLSTVYAVTRRLLSLPALLFRSEVSKEAELLVLRHENAVVRRQISRVCYESADRLWLAALSSLMPRRRWAEIFPITPATLLTWHRKLVANKGDYSRRRRPGRPPTAAAVKALVLRMAADNPAWGHGRIHGELTRLGHTIAALPCGTS</sequence>
<gene>
    <name evidence="1" type="ORF">ACIBG2_44070</name>
</gene>
<dbReference type="EMBL" id="JBITGY010000015">
    <property type="protein sequence ID" value="MFI6504426.1"/>
    <property type="molecule type" value="Genomic_DNA"/>
</dbReference>
<name>A0ABW7Z8D3_9ACTN</name>
<accession>A0ABW7Z8D3</accession>
<keyword evidence="2" id="KW-1185">Reference proteome</keyword>
<protein>
    <recommendedName>
        <fullName evidence="3">Integrase</fullName>
    </recommendedName>
</protein>
<evidence type="ECO:0000313" key="1">
    <source>
        <dbReference type="EMBL" id="MFI6504426.1"/>
    </source>
</evidence>